<dbReference type="PANTHER" id="PTHR33567">
    <property type="entry name" value="CHROMATE ION TRANSPORTER (EUROFUNG)"/>
    <property type="match status" value="1"/>
</dbReference>
<feature type="region of interest" description="Disordered" evidence="7">
    <location>
        <begin position="198"/>
        <end position="223"/>
    </location>
</feature>
<protein>
    <recommendedName>
        <fullName evidence="11">Chromate transporter</fullName>
    </recommendedName>
</protein>
<feature type="transmembrane region" description="Helical" evidence="8">
    <location>
        <begin position="24"/>
        <end position="45"/>
    </location>
</feature>
<evidence type="ECO:0000256" key="3">
    <source>
        <dbReference type="ARBA" id="ARBA00022475"/>
    </source>
</evidence>
<proteinExistence type="inferred from homology"/>
<dbReference type="GO" id="GO:0015109">
    <property type="term" value="F:chromate transmembrane transporter activity"/>
    <property type="evidence" value="ECO:0007669"/>
    <property type="project" value="InterPro"/>
</dbReference>
<keyword evidence="4 8" id="KW-0812">Transmembrane</keyword>
<evidence type="ECO:0000256" key="8">
    <source>
        <dbReference type="SAM" id="Phobius"/>
    </source>
</evidence>
<keyword evidence="6 8" id="KW-0472">Membrane</keyword>
<evidence type="ECO:0008006" key="11">
    <source>
        <dbReference type="Google" id="ProtNLM"/>
    </source>
</evidence>
<feature type="transmembrane region" description="Helical" evidence="8">
    <location>
        <begin position="268"/>
        <end position="290"/>
    </location>
</feature>
<dbReference type="InterPro" id="IPR003370">
    <property type="entry name" value="Chromate_transpt"/>
</dbReference>
<comment type="similarity">
    <text evidence="2">Belongs to the chromate ion transporter (CHR) (TC 2.A.51) family.</text>
</comment>
<dbReference type="PANTHER" id="PTHR33567:SF3">
    <property type="entry name" value="CHROMATE ION TRANSPORTER (EUROFUNG)"/>
    <property type="match status" value="1"/>
</dbReference>
<evidence type="ECO:0000256" key="5">
    <source>
        <dbReference type="ARBA" id="ARBA00022989"/>
    </source>
</evidence>
<sequence length="454" mass="49318">MADETYKEMFALCQALPGPGSTKMIYAINIIHGGYIAGMLSFLIWRWVVSLTLHFGSAFSGAIAAYALAVGVYRISDTLPSIVYALLSGLNAATVGIIALAAVQLSQKAATDKITRILVFLGGSAGLLYNALWYFPVLMVFGAATTVVWDYRWCHNVFNVTRARMNRSRNRLDTSTEEGRAGEPVMLQDVTLPQDLSNTTASSVQRESTASRRGPFPEENEHQVVASPETNVLSWEFGVTVITCFFLTFIVIMVVRGTVHDQPFGFRVFANLYLAGTIIFGGGPVVIPLLREYVVAEGWVSPRDFLLGLAICQAFPGPNFNFAVYLGAIAVAGHLNAAAGAIIGYIAIFGPGIILHTGTMSLWKNLRNIRWFISALRGINATAVGLIYTAVYRLWEQGFLSETFTSGSSLDLDPWWVVVTATSFVGGHWFNVPAPATIVLGGVMGIVWYGVTKT</sequence>
<evidence type="ECO:0000256" key="4">
    <source>
        <dbReference type="ARBA" id="ARBA00022692"/>
    </source>
</evidence>
<evidence type="ECO:0000313" key="9">
    <source>
        <dbReference type="EMBL" id="KAK3173452.1"/>
    </source>
</evidence>
<feature type="compositionally biased region" description="Polar residues" evidence="7">
    <location>
        <begin position="198"/>
        <end position="208"/>
    </location>
</feature>
<feature type="transmembrane region" description="Helical" evidence="8">
    <location>
        <begin position="117"/>
        <end position="135"/>
    </location>
</feature>
<dbReference type="GO" id="GO:0005886">
    <property type="term" value="C:plasma membrane"/>
    <property type="evidence" value="ECO:0007669"/>
    <property type="project" value="UniProtKB-SubCell"/>
</dbReference>
<evidence type="ECO:0000256" key="7">
    <source>
        <dbReference type="SAM" id="MobiDB-lite"/>
    </source>
</evidence>
<feature type="transmembrane region" description="Helical" evidence="8">
    <location>
        <begin position="237"/>
        <end position="256"/>
    </location>
</feature>
<feature type="transmembrane region" description="Helical" evidence="8">
    <location>
        <begin position="57"/>
        <end position="76"/>
    </location>
</feature>
<evidence type="ECO:0000256" key="1">
    <source>
        <dbReference type="ARBA" id="ARBA00004651"/>
    </source>
</evidence>
<comment type="subcellular location">
    <subcellularLocation>
        <location evidence="1">Cell membrane</location>
        <topology evidence="1">Multi-pass membrane protein</topology>
    </subcellularLocation>
</comment>
<feature type="transmembrane region" description="Helical" evidence="8">
    <location>
        <begin position="432"/>
        <end position="451"/>
    </location>
</feature>
<keyword evidence="5 8" id="KW-1133">Transmembrane helix</keyword>
<dbReference type="AlphaFoldDB" id="A0AAD9ZBW4"/>
<dbReference type="InterPro" id="IPR014047">
    <property type="entry name" value="Chr_Tranpt_l_chain"/>
</dbReference>
<keyword evidence="3" id="KW-1003">Cell membrane</keyword>
<reference evidence="9" key="1">
    <citation type="submission" date="2022-11" db="EMBL/GenBank/DDBJ databases">
        <title>Chromosomal genome sequence assembly and mating type (MAT) locus characterization of the leprose asexual lichenized fungus Lepraria neglecta (Nyl.) Erichsen.</title>
        <authorList>
            <person name="Allen J.L."/>
            <person name="Pfeffer B."/>
        </authorList>
    </citation>
    <scope>NUCLEOTIDE SEQUENCE</scope>
    <source>
        <strain evidence="9">Allen 5258</strain>
    </source>
</reference>
<evidence type="ECO:0000313" key="10">
    <source>
        <dbReference type="Proteomes" id="UP001276659"/>
    </source>
</evidence>
<evidence type="ECO:0000256" key="2">
    <source>
        <dbReference type="ARBA" id="ARBA00005262"/>
    </source>
</evidence>
<feature type="transmembrane region" description="Helical" evidence="8">
    <location>
        <begin position="323"/>
        <end position="348"/>
    </location>
</feature>
<feature type="transmembrane region" description="Helical" evidence="8">
    <location>
        <begin position="82"/>
        <end position="105"/>
    </location>
</feature>
<dbReference type="PIRSF" id="PIRSF004810">
    <property type="entry name" value="ChrA"/>
    <property type="match status" value="1"/>
</dbReference>
<keyword evidence="10" id="KW-1185">Reference proteome</keyword>
<gene>
    <name evidence="9" type="ORF">OEA41_006781</name>
</gene>
<organism evidence="9 10">
    <name type="scientific">Lepraria neglecta</name>
    <dbReference type="NCBI Taxonomy" id="209136"/>
    <lineage>
        <taxon>Eukaryota</taxon>
        <taxon>Fungi</taxon>
        <taxon>Dikarya</taxon>
        <taxon>Ascomycota</taxon>
        <taxon>Pezizomycotina</taxon>
        <taxon>Lecanoromycetes</taxon>
        <taxon>OSLEUM clade</taxon>
        <taxon>Lecanoromycetidae</taxon>
        <taxon>Lecanorales</taxon>
        <taxon>Lecanorineae</taxon>
        <taxon>Stereocaulaceae</taxon>
        <taxon>Lepraria</taxon>
    </lineage>
</organism>
<accession>A0AAD9ZBW4</accession>
<name>A0AAD9ZBW4_9LECA</name>
<comment type="caution">
    <text evidence="9">The sequence shown here is derived from an EMBL/GenBank/DDBJ whole genome shotgun (WGS) entry which is preliminary data.</text>
</comment>
<dbReference type="Pfam" id="PF02417">
    <property type="entry name" value="Chromate_transp"/>
    <property type="match status" value="2"/>
</dbReference>
<dbReference type="Proteomes" id="UP001276659">
    <property type="component" value="Unassembled WGS sequence"/>
</dbReference>
<evidence type="ECO:0000256" key="6">
    <source>
        <dbReference type="ARBA" id="ARBA00023136"/>
    </source>
</evidence>
<dbReference type="EMBL" id="JASNWA010000007">
    <property type="protein sequence ID" value="KAK3173452.1"/>
    <property type="molecule type" value="Genomic_DNA"/>
</dbReference>